<gene>
    <name evidence="2" type="ORF">KYY02_21215</name>
</gene>
<protein>
    <submittedName>
        <fullName evidence="2">Transposase</fullName>
    </submittedName>
</protein>
<name>A0ABV4J2H5_9ACTN</name>
<proteinExistence type="predicted"/>
<comment type="caution">
    <text evidence="2">The sequence shown here is derived from an EMBL/GenBank/DDBJ whole genome shotgun (WGS) entry which is preliminary data.</text>
</comment>
<evidence type="ECO:0000313" key="2">
    <source>
        <dbReference type="EMBL" id="MEZ3181117.1"/>
    </source>
</evidence>
<dbReference type="Proteomes" id="UP001567537">
    <property type="component" value="Unassembled WGS sequence"/>
</dbReference>
<feature type="region of interest" description="Disordered" evidence="1">
    <location>
        <begin position="27"/>
        <end position="55"/>
    </location>
</feature>
<evidence type="ECO:0000256" key="1">
    <source>
        <dbReference type="SAM" id="MobiDB-lite"/>
    </source>
</evidence>
<sequence>MHADQGYDCDHPRRWLSKRGIRHHIARKGIESSARPGRHRWTMRVRRPRSCPGGP</sequence>
<feature type="compositionally biased region" description="Basic residues" evidence="1">
    <location>
        <begin position="36"/>
        <end position="49"/>
    </location>
</feature>
<accession>A0ABV4J2H5</accession>
<evidence type="ECO:0000313" key="3">
    <source>
        <dbReference type="Proteomes" id="UP001567537"/>
    </source>
</evidence>
<organism evidence="2 3">
    <name type="scientific">Streptomyces pimonensis</name>
    <dbReference type="NCBI Taxonomy" id="2860288"/>
    <lineage>
        <taxon>Bacteria</taxon>
        <taxon>Bacillati</taxon>
        <taxon>Actinomycetota</taxon>
        <taxon>Actinomycetes</taxon>
        <taxon>Kitasatosporales</taxon>
        <taxon>Streptomycetaceae</taxon>
        <taxon>Streptomyces</taxon>
    </lineage>
</organism>
<dbReference type="EMBL" id="JAHWZY010000022">
    <property type="protein sequence ID" value="MEZ3181117.1"/>
    <property type="molecule type" value="Genomic_DNA"/>
</dbReference>
<reference evidence="2 3" key="1">
    <citation type="journal article" date="2021" name="Res Sq">
        <title>Streptomyces Pimoensis sp. nov., Isolated From the Taklimakan Desert in Xinjiang, China.</title>
        <authorList>
            <person name="Zhang P."/>
            <person name="Luo X."/>
            <person name="Luo X."/>
            <person name="Liu Z."/>
            <person name="Xia Z."/>
            <person name="Wan C."/>
            <person name="zhang L."/>
        </authorList>
    </citation>
    <scope>NUCLEOTIDE SEQUENCE [LARGE SCALE GENOMIC DNA]</scope>
    <source>
        <strain evidence="2 3">TRM75549</strain>
    </source>
</reference>
<keyword evidence="3" id="KW-1185">Reference proteome</keyword>